<organism evidence="3">
    <name type="scientific">Schizaphis graminum</name>
    <name type="common">Green bug aphid</name>
    <dbReference type="NCBI Taxonomy" id="13262"/>
    <lineage>
        <taxon>Eukaryota</taxon>
        <taxon>Metazoa</taxon>
        <taxon>Ecdysozoa</taxon>
        <taxon>Arthropoda</taxon>
        <taxon>Hexapoda</taxon>
        <taxon>Insecta</taxon>
        <taxon>Pterygota</taxon>
        <taxon>Neoptera</taxon>
        <taxon>Paraneoptera</taxon>
        <taxon>Hemiptera</taxon>
        <taxon>Sternorrhyncha</taxon>
        <taxon>Aphidomorpha</taxon>
        <taxon>Aphidoidea</taxon>
        <taxon>Aphididae</taxon>
        <taxon>Aphidini</taxon>
        <taxon>Schizaphis</taxon>
    </lineage>
</organism>
<dbReference type="AlphaFoldDB" id="A0A2S2PJF7"/>
<feature type="compositionally biased region" description="Polar residues" evidence="1">
    <location>
        <begin position="41"/>
        <end position="55"/>
    </location>
</feature>
<name>A0A2S2PJF7_SCHGA</name>
<proteinExistence type="predicted"/>
<accession>A0A2S2PJF7</accession>
<protein>
    <submittedName>
        <fullName evidence="3">Uncharacterized protein</fullName>
    </submittedName>
</protein>
<feature type="signal peptide" evidence="2">
    <location>
        <begin position="1"/>
        <end position="22"/>
    </location>
</feature>
<feature type="chain" id="PRO_5015722341" evidence="2">
    <location>
        <begin position="23"/>
        <end position="165"/>
    </location>
</feature>
<evidence type="ECO:0000256" key="2">
    <source>
        <dbReference type="SAM" id="SignalP"/>
    </source>
</evidence>
<evidence type="ECO:0000313" key="3">
    <source>
        <dbReference type="EMBL" id="MBY29592.1"/>
    </source>
</evidence>
<dbReference type="EMBL" id="GGMR01016973">
    <property type="protein sequence ID" value="MBY29592.1"/>
    <property type="molecule type" value="Transcribed_RNA"/>
</dbReference>
<sequence length="165" mass="18265">MFSKRMVISMIVIGCLVQFMACIPERTQSQSSDRSRKPIRNTPSPATKPSTNRPIGTSKPRGLQTPTNGGSTGKIPTRKLSRTPTELKKSEADNENDKPQEEQPISGFRKALIKLSGIRKYLCPFKLARKVYGKGKLFGSRMLKSVNIKSTNDNADNSVPNQNDV</sequence>
<reference evidence="3" key="1">
    <citation type="submission" date="2018-04" db="EMBL/GenBank/DDBJ databases">
        <title>Transcriptome of Schizaphis graminum biotype I.</title>
        <authorList>
            <person name="Scully E.D."/>
            <person name="Geib S.M."/>
            <person name="Palmer N.A."/>
            <person name="Koch K."/>
            <person name="Bradshaw J."/>
            <person name="Heng-Moss T."/>
            <person name="Sarath G."/>
        </authorList>
    </citation>
    <scope>NUCLEOTIDE SEQUENCE</scope>
</reference>
<keyword evidence="2" id="KW-0732">Signal</keyword>
<gene>
    <name evidence="3" type="ORF">g.17180</name>
</gene>
<feature type="compositionally biased region" description="Basic and acidic residues" evidence="1">
    <location>
        <begin position="85"/>
        <end position="101"/>
    </location>
</feature>
<evidence type="ECO:0000256" key="1">
    <source>
        <dbReference type="SAM" id="MobiDB-lite"/>
    </source>
</evidence>
<feature type="region of interest" description="Disordered" evidence="1">
    <location>
        <begin position="26"/>
        <end position="105"/>
    </location>
</feature>